<gene>
    <name evidence="1" type="ORF">CPBP_01050</name>
</gene>
<evidence type="ECO:0000313" key="1">
    <source>
        <dbReference type="EMBL" id="QOL20266.1"/>
    </source>
</evidence>
<name>A0A7L9RUM0_9PROT</name>
<organism evidence="1 2">
    <name type="scientific">Candidatus Bodocaedibacter vickermanii</name>
    <dbReference type="NCBI Taxonomy" id="2741701"/>
    <lineage>
        <taxon>Bacteria</taxon>
        <taxon>Pseudomonadati</taxon>
        <taxon>Pseudomonadota</taxon>
        <taxon>Alphaproteobacteria</taxon>
        <taxon>Holosporales</taxon>
        <taxon>Candidatus Paracaedibacteraceae</taxon>
        <taxon>Candidatus Bodocaedibacter</taxon>
    </lineage>
</organism>
<protein>
    <submittedName>
        <fullName evidence="1">Uncharacterized protein</fullName>
    </submittedName>
</protein>
<evidence type="ECO:0000313" key="2">
    <source>
        <dbReference type="Proteomes" id="UP000594001"/>
    </source>
</evidence>
<dbReference type="AlphaFoldDB" id="A0A7L9RUM0"/>
<keyword evidence="2" id="KW-1185">Reference proteome</keyword>
<dbReference type="RefSeq" id="WP_350331817.1">
    <property type="nucleotide sequence ID" value="NZ_CP054719.1"/>
</dbReference>
<accession>A0A7L9RUM0</accession>
<sequence>MKTNLLLSSLLLSSIVEIYGSDVVAGQSNAAPAGTQATAPTSGVLTKRDLHRHSNEEVRRLGDMVDTVISNYLYRSLE</sequence>
<proteinExistence type="predicted"/>
<dbReference type="Proteomes" id="UP000594001">
    <property type="component" value="Chromosome"/>
</dbReference>
<reference evidence="1 2" key="1">
    <citation type="submission" date="2020-06" db="EMBL/GenBank/DDBJ databases">
        <title>The endosymbiont of the kinetoplastid Bodo saltans is a Paracaedibacter-like alpha-proteobacterium possessing a putative toxin-antitoxin system.</title>
        <authorList>
            <person name="Midha S."/>
            <person name="Rigden D.J."/>
            <person name="Siozios S."/>
            <person name="Hurst G.D.D."/>
            <person name="Jackson A.P."/>
        </authorList>
    </citation>
    <scope>NUCLEOTIDE SEQUENCE [LARGE SCALE GENOMIC DNA]</scope>
    <source>
        <strain evidence="1">Lake Konstanz</strain>
    </source>
</reference>
<dbReference type="EMBL" id="CP054719">
    <property type="protein sequence ID" value="QOL20266.1"/>
    <property type="molecule type" value="Genomic_DNA"/>
</dbReference>
<dbReference type="KEGG" id="pbal:CPBP_01050"/>